<sequence>KSLTISVSSRFQQDMLEREVKRKLIEEQMAKVWGPMTFKCVLVDKGMARTEAEKEDDNLISPREDIVSSTGGVMSAAEKIFG</sequence>
<feature type="non-terminal residue" evidence="1">
    <location>
        <position position="1"/>
    </location>
</feature>
<evidence type="ECO:0000313" key="2">
    <source>
        <dbReference type="Proteomes" id="UP000230730"/>
    </source>
</evidence>
<dbReference type="EMBL" id="PFAE01000019">
    <property type="protein sequence ID" value="PIR99948.1"/>
    <property type="molecule type" value="Genomic_DNA"/>
</dbReference>
<comment type="caution">
    <text evidence="1">The sequence shown here is derived from an EMBL/GenBank/DDBJ whole genome shotgun (WGS) entry which is preliminary data.</text>
</comment>
<organism evidence="1 2">
    <name type="scientific">Candidatus Collierbacteria bacterium CG10_big_fil_rev_8_21_14_0_10_43_36</name>
    <dbReference type="NCBI Taxonomy" id="1974534"/>
    <lineage>
        <taxon>Bacteria</taxon>
        <taxon>Candidatus Collieribacteriota</taxon>
    </lineage>
</organism>
<protein>
    <submittedName>
        <fullName evidence="1">Uncharacterized protein</fullName>
    </submittedName>
</protein>
<accession>A0A2H0VLK5</accession>
<dbReference type="Proteomes" id="UP000230730">
    <property type="component" value="Unassembled WGS sequence"/>
</dbReference>
<proteinExistence type="predicted"/>
<reference evidence="2" key="1">
    <citation type="submission" date="2017-09" db="EMBL/GenBank/DDBJ databases">
        <title>Depth-based differentiation of microbial function through sediment-hosted aquifers and enrichment of novel symbionts in the deep terrestrial subsurface.</title>
        <authorList>
            <person name="Probst A.J."/>
            <person name="Ladd B."/>
            <person name="Jarett J.K."/>
            <person name="Geller-Mcgrath D.E."/>
            <person name="Sieber C.M.K."/>
            <person name="Emerson J.B."/>
            <person name="Anantharaman K."/>
            <person name="Thomas B.C."/>
            <person name="Malmstrom R."/>
            <person name="Stieglmeier M."/>
            <person name="Klingl A."/>
            <person name="Woyke T."/>
            <person name="Ryan C.M."/>
            <person name="Banfield J.F."/>
        </authorList>
    </citation>
    <scope>NUCLEOTIDE SEQUENCE [LARGE SCALE GENOMIC DNA]</scope>
</reference>
<dbReference type="AlphaFoldDB" id="A0A2H0VLK5"/>
<evidence type="ECO:0000313" key="1">
    <source>
        <dbReference type="EMBL" id="PIR99948.1"/>
    </source>
</evidence>
<name>A0A2H0VLK5_9BACT</name>
<gene>
    <name evidence="1" type="ORF">COT86_01245</name>
</gene>